<keyword evidence="1" id="KW-1133">Transmembrane helix</keyword>
<feature type="transmembrane region" description="Helical" evidence="1">
    <location>
        <begin position="89"/>
        <end position="107"/>
    </location>
</feature>
<evidence type="ECO:0000313" key="3">
    <source>
        <dbReference type="Proteomes" id="UP001372338"/>
    </source>
</evidence>
<evidence type="ECO:0000313" key="2">
    <source>
        <dbReference type="EMBL" id="KAK7266242.1"/>
    </source>
</evidence>
<dbReference type="Proteomes" id="UP001372338">
    <property type="component" value="Unassembled WGS sequence"/>
</dbReference>
<sequence length="113" mass="12944">MVESSGGNSLWISGFSEKLIGTSSFLSLSHSLLSHSIPSHPVYPNSFRKIQRAPQFQSLLSTVRMRYSSFKASFFLISFHHLKSLSLSYAFYLFSFSLALFLFLLLFTRQYEV</sequence>
<keyword evidence="1" id="KW-0472">Membrane</keyword>
<dbReference type="AlphaFoldDB" id="A0AAN9I506"/>
<keyword evidence="1" id="KW-0812">Transmembrane</keyword>
<protein>
    <submittedName>
        <fullName evidence="2">Uncharacterized protein</fullName>
    </submittedName>
</protein>
<evidence type="ECO:0000256" key="1">
    <source>
        <dbReference type="SAM" id="Phobius"/>
    </source>
</evidence>
<organism evidence="2 3">
    <name type="scientific">Crotalaria pallida</name>
    <name type="common">Smooth rattlebox</name>
    <name type="synonym">Crotalaria striata</name>
    <dbReference type="NCBI Taxonomy" id="3830"/>
    <lineage>
        <taxon>Eukaryota</taxon>
        <taxon>Viridiplantae</taxon>
        <taxon>Streptophyta</taxon>
        <taxon>Embryophyta</taxon>
        <taxon>Tracheophyta</taxon>
        <taxon>Spermatophyta</taxon>
        <taxon>Magnoliopsida</taxon>
        <taxon>eudicotyledons</taxon>
        <taxon>Gunneridae</taxon>
        <taxon>Pentapetalae</taxon>
        <taxon>rosids</taxon>
        <taxon>fabids</taxon>
        <taxon>Fabales</taxon>
        <taxon>Fabaceae</taxon>
        <taxon>Papilionoideae</taxon>
        <taxon>50 kb inversion clade</taxon>
        <taxon>genistoids sensu lato</taxon>
        <taxon>core genistoids</taxon>
        <taxon>Crotalarieae</taxon>
        <taxon>Crotalaria</taxon>
    </lineage>
</organism>
<proteinExistence type="predicted"/>
<accession>A0AAN9I506</accession>
<gene>
    <name evidence="2" type="ORF">RIF29_18884</name>
</gene>
<reference evidence="2 3" key="1">
    <citation type="submission" date="2024-01" db="EMBL/GenBank/DDBJ databases">
        <title>The genomes of 5 underutilized Papilionoideae crops provide insights into root nodulation and disease resistanc.</title>
        <authorList>
            <person name="Yuan L."/>
        </authorList>
    </citation>
    <scope>NUCLEOTIDE SEQUENCE [LARGE SCALE GENOMIC DNA]</scope>
    <source>
        <strain evidence="2">ZHUSHIDOU_FW_LH</strain>
        <tissue evidence="2">Leaf</tissue>
    </source>
</reference>
<comment type="caution">
    <text evidence="2">The sequence shown here is derived from an EMBL/GenBank/DDBJ whole genome shotgun (WGS) entry which is preliminary data.</text>
</comment>
<dbReference type="EMBL" id="JAYWIO010000004">
    <property type="protein sequence ID" value="KAK7266242.1"/>
    <property type="molecule type" value="Genomic_DNA"/>
</dbReference>
<keyword evidence="3" id="KW-1185">Reference proteome</keyword>
<name>A0AAN9I506_CROPI</name>